<name>A0A2S7KQL3_9FLAO</name>
<dbReference type="RefSeq" id="WP_104812831.1">
    <property type="nucleotide sequence ID" value="NZ_MQUB01000001.1"/>
</dbReference>
<dbReference type="AlphaFoldDB" id="A0A2S7KQL3"/>
<comment type="caution">
    <text evidence="1">The sequence shown here is derived from an EMBL/GenBank/DDBJ whole genome shotgun (WGS) entry which is preliminary data.</text>
</comment>
<dbReference type="Gene3D" id="3.10.450.50">
    <property type="match status" value="1"/>
</dbReference>
<organism evidence="1 2">
    <name type="scientific">Aureitalea marina</name>
    <dbReference type="NCBI Taxonomy" id="930804"/>
    <lineage>
        <taxon>Bacteria</taxon>
        <taxon>Pseudomonadati</taxon>
        <taxon>Bacteroidota</taxon>
        <taxon>Flavobacteriia</taxon>
        <taxon>Flavobacteriales</taxon>
        <taxon>Flavobacteriaceae</taxon>
        <taxon>Aureitalea</taxon>
    </lineage>
</organism>
<keyword evidence="2" id="KW-1185">Reference proteome</keyword>
<dbReference type="Proteomes" id="UP000239800">
    <property type="component" value="Unassembled WGS sequence"/>
</dbReference>
<accession>A0A2S7KQL3</accession>
<reference evidence="1 2" key="1">
    <citation type="submission" date="2016-11" db="EMBL/GenBank/DDBJ databases">
        <title>Trade-off between light-utilization and light-protection in marine flavobacteria.</title>
        <authorList>
            <person name="Kumagai Y."/>
        </authorList>
    </citation>
    <scope>NUCLEOTIDE SEQUENCE [LARGE SCALE GENOMIC DNA]</scope>
    <source>
        <strain evidence="1 2">NBRC 107741</strain>
    </source>
</reference>
<gene>
    <name evidence="1" type="ORF">BST85_08365</name>
</gene>
<dbReference type="OrthoDB" id="824753at2"/>
<evidence type="ECO:0000313" key="1">
    <source>
        <dbReference type="EMBL" id="PQB04900.1"/>
    </source>
</evidence>
<sequence>MRKLIILGLVLVGAISCKEAEIRYTQDSPEINEVKGLVADYVAGNWDTFQARYSDTAKLYHNTWDEPISPGQRLGDTQALLSNFNDYSFVEDRSEYEMVITDKGETWVNFWGVWKGTMIANAKEIIIPVHITARFVDGKIVSEYGYWDNSQMMMAMQELAQQAQSEPEEPE</sequence>
<proteinExistence type="predicted"/>
<evidence type="ECO:0000313" key="2">
    <source>
        <dbReference type="Proteomes" id="UP000239800"/>
    </source>
</evidence>
<dbReference type="EMBL" id="MQUB01000001">
    <property type="protein sequence ID" value="PQB04900.1"/>
    <property type="molecule type" value="Genomic_DNA"/>
</dbReference>
<dbReference type="InterPro" id="IPR032710">
    <property type="entry name" value="NTF2-like_dom_sf"/>
</dbReference>
<evidence type="ECO:0008006" key="3">
    <source>
        <dbReference type="Google" id="ProtNLM"/>
    </source>
</evidence>
<protein>
    <recommendedName>
        <fullName evidence="3">SnoaL-like domain-containing protein</fullName>
    </recommendedName>
</protein>
<dbReference type="SUPFAM" id="SSF54427">
    <property type="entry name" value="NTF2-like"/>
    <property type="match status" value="1"/>
</dbReference>
<dbReference type="PROSITE" id="PS51257">
    <property type="entry name" value="PROKAR_LIPOPROTEIN"/>
    <property type="match status" value="1"/>
</dbReference>